<evidence type="ECO:0000256" key="1">
    <source>
        <dbReference type="SAM" id="MobiDB-lite"/>
    </source>
</evidence>
<feature type="compositionally biased region" description="Polar residues" evidence="1">
    <location>
        <begin position="21"/>
        <end position="37"/>
    </location>
</feature>
<gene>
    <name evidence="2" type="ORF">M9458_026828</name>
</gene>
<feature type="compositionally biased region" description="Basic residues" evidence="1">
    <location>
        <begin position="38"/>
        <end position="55"/>
    </location>
</feature>
<dbReference type="AlphaFoldDB" id="A0ABD0PV79"/>
<dbReference type="Pfam" id="PF15748">
    <property type="entry name" value="CCSAP"/>
    <property type="match status" value="1"/>
</dbReference>
<dbReference type="InterPro" id="IPR029774">
    <property type="entry name" value="CSAP"/>
</dbReference>
<reference evidence="2 3" key="1">
    <citation type="submission" date="2024-05" db="EMBL/GenBank/DDBJ databases">
        <title>Genome sequencing and assembly of Indian major carp, Cirrhinus mrigala (Hamilton, 1822).</title>
        <authorList>
            <person name="Mohindra V."/>
            <person name="Chowdhury L.M."/>
            <person name="Lal K."/>
            <person name="Jena J.K."/>
        </authorList>
    </citation>
    <scope>NUCLEOTIDE SEQUENCE [LARGE SCALE GENOMIC DNA]</scope>
    <source>
        <strain evidence="2">CM1030</strain>
        <tissue evidence="2">Blood</tissue>
    </source>
</reference>
<organism evidence="2 3">
    <name type="scientific">Cirrhinus mrigala</name>
    <name type="common">Mrigala</name>
    <dbReference type="NCBI Taxonomy" id="683832"/>
    <lineage>
        <taxon>Eukaryota</taxon>
        <taxon>Metazoa</taxon>
        <taxon>Chordata</taxon>
        <taxon>Craniata</taxon>
        <taxon>Vertebrata</taxon>
        <taxon>Euteleostomi</taxon>
        <taxon>Actinopterygii</taxon>
        <taxon>Neopterygii</taxon>
        <taxon>Teleostei</taxon>
        <taxon>Ostariophysi</taxon>
        <taxon>Cypriniformes</taxon>
        <taxon>Cyprinidae</taxon>
        <taxon>Labeoninae</taxon>
        <taxon>Labeonini</taxon>
        <taxon>Cirrhinus</taxon>
    </lineage>
</organism>
<dbReference type="Proteomes" id="UP001529510">
    <property type="component" value="Unassembled WGS sequence"/>
</dbReference>
<protein>
    <submittedName>
        <fullName evidence="2">Uncharacterized protein</fullName>
    </submittedName>
</protein>
<feature type="region of interest" description="Disordered" evidence="1">
    <location>
        <begin position="1"/>
        <end position="96"/>
    </location>
</feature>
<keyword evidence="3" id="KW-1185">Reference proteome</keyword>
<dbReference type="EMBL" id="JAMKFB020000013">
    <property type="protein sequence ID" value="KAL0177934.1"/>
    <property type="molecule type" value="Genomic_DNA"/>
</dbReference>
<feature type="non-terminal residue" evidence="2">
    <location>
        <position position="96"/>
    </location>
</feature>
<evidence type="ECO:0000313" key="2">
    <source>
        <dbReference type="EMBL" id="KAL0177934.1"/>
    </source>
</evidence>
<proteinExistence type="predicted"/>
<comment type="caution">
    <text evidence="2">The sequence shown here is derived from an EMBL/GenBank/DDBJ whole genome shotgun (WGS) entry which is preliminary data.</text>
</comment>
<accession>A0ABD0PV79</accession>
<sequence>LVTGVAEQIHQNGEEERSRESSPALNPETDTQILNTPKSKRHSSHKYSRLKVKPHATKDPEKENRHPFALYGAGERQTDMASKKTHNVGPAASTAE</sequence>
<dbReference type="PANTHER" id="PTHR31022:SF5">
    <property type="entry name" value="CENTRIOLE, CILIA AND SPINDLE-ASSOCIATED PROTEIN-RELATED"/>
    <property type="match status" value="1"/>
</dbReference>
<feature type="compositionally biased region" description="Basic and acidic residues" evidence="1">
    <location>
        <begin position="56"/>
        <end position="66"/>
    </location>
</feature>
<evidence type="ECO:0000313" key="3">
    <source>
        <dbReference type="Proteomes" id="UP001529510"/>
    </source>
</evidence>
<name>A0ABD0PV79_CIRMR</name>
<feature type="non-terminal residue" evidence="2">
    <location>
        <position position="1"/>
    </location>
</feature>
<dbReference type="PANTHER" id="PTHR31022">
    <property type="entry name" value="CENTRIOLE, CILIA AND SPINDLE-ASSOCIATED PROTEIN"/>
    <property type="match status" value="1"/>
</dbReference>